<gene>
    <name evidence="1" type="ORF">MKP09_07025</name>
</gene>
<protein>
    <submittedName>
        <fullName evidence="1">Uncharacterized protein</fullName>
    </submittedName>
</protein>
<keyword evidence="2" id="KW-1185">Reference proteome</keyword>
<dbReference type="EMBL" id="JAKWBL010000001">
    <property type="protein sequence ID" value="MCH5597676.1"/>
    <property type="molecule type" value="Genomic_DNA"/>
</dbReference>
<dbReference type="InterPro" id="IPR029063">
    <property type="entry name" value="SAM-dependent_MTases_sf"/>
</dbReference>
<dbReference type="RefSeq" id="WP_240827048.1">
    <property type="nucleotide sequence ID" value="NZ_JAKWBL010000001.1"/>
</dbReference>
<name>A0ABS9SH29_9BACT</name>
<accession>A0ABS9SH29</accession>
<organism evidence="1 2">
    <name type="scientific">Niabella ginsengisoli</name>
    <dbReference type="NCBI Taxonomy" id="522298"/>
    <lineage>
        <taxon>Bacteria</taxon>
        <taxon>Pseudomonadati</taxon>
        <taxon>Bacteroidota</taxon>
        <taxon>Chitinophagia</taxon>
        <taxon>Chitinophagales</taxon>
        <taxon>Chitinophagaceae</taxon>
        <taxon>Niabella</taxon>
    </lineage>
</organism>
<dbReference type="Proteomes" id="UP001202248">
    <property type="component" value="Unassembled WGS sequence"/>
</dbReference>
<sequence length="85" mass="10234">MQDGDFYLLLPAKRIDEIEKITEAQGLYINEIIFVHQTEKHKPFRIIVRGSFKKENKQIRELTIKVNNVYTPDFIKLLKDYYLNF</sequence>
<dbReference type="Gene3D" id="3.40.50.150">
    <property type="entry name" value="Vaccinia Virus protein VP39"/>
    <property type="match status" value="1"/>
</dbReference>
<evidence type="ECO:0000313" key="1">
    <source>
        <dbReference type="EMBL" id="MCH5597676.1"/>
    </source>
</evidence>
<comment type="caution">
    <text evidence="1">The sequence shown here is derived from an EMBL/GenBank/DDBJ whole genome shotgun (WGS) entry which is preliminary data.</text>
</comment>
<reference evidence="1 2" key="1">
    <citation type="submission" date="2022-02" db="EMBL/GenBank/DDBJ databases">
        <authorList>
            <person name="Min J."/>
        </authorList>
    </citation>
    <scope>NUCLEOTIDE SEQUENCE [LARGE SCALE GENOMIC DNA]</scope>
    <source>
        <strain evidence="1 2">GR10-1</strain>
    </source>
</reference>
<evidence type="ECO:0000313" key="2">
    <source>
        <dbReference type="Proteomes" id="UP001202248"/>
    </source>
</evidence>
<proteinExistence type="predicted"/>